<comment type="caution">
    <text evidence="2">The sequence shown here is derived from an EMBL/GenBank/DDBJ whole genome shotgun (WGS) entry which is preliminary data.</text>
</comment>
<dbReference type="AlphaFoldDB" id="A0A0R2BM99"/>
<protein>
    <submittedName>
        <fullName evidence="2">Acetyltransferase</fullName>
    </submittedName>
</protein>
<evidence type="ECO:0000313" key="2">
    <source>
        <dbReference type="EMBL" id="KRM76652.1"/>
    </source>
</evidence>
<dbReference type="Pfam" id="PF00583">
    <property type="entry name" value="Acetyltransf_1"/>
    <property type="match status" value="1"/>
</dbReference>
<accession>A0A0R2BM99</accession>
<dbReference type="InterPro" id="IPR000182">
    <property type="entry name" value="GNAT_dom"/>
</dbReference>
<keyword evidence="2" id="KW-0808">Transferase</keyword>
<organism evidence="2 3">
    <name type="scientific">Secundilactobacillus collinoides DSM 20515 = JCM 1123</name>
    <dbReference type="NCBI Taxonomy" id="1423733"/>
    <lineage>
        <taxon>Bacteria</taxon>
        <taxon>Bacillati</taxon>
        <taxon>Bacillota</taxon>
        <taxon>Bacilli</taxon>
        <taxon>Lactobacillales</taxon>
        <taxon>Lactobacillaceae</taxon>
        <taxon>Secundilactobacillus</taxon>
    </lineage>
</organism>
<dbReference type="GO" id="GO:0016747">
    <property type="term" value="F:acyltransferase activity, transferring groups other than amino-acyl groups"/>
    <property type="evidence" value="ECO:0007669"/>
    <property type="project" value="InterPro"/>
</dbReference>
<dbReference type="STRING" id="33960.TY91_16580"/>
<proteinExistence type="predicted"/>
<dbReference type="Gene3D" id="3.40.630.30">
    <property type="match status" value="1"/>
</dbReference>
<dbReference type="InterPro" id="IPR050276">
    <property type="entry name" value="MshD_Acetyltransferase"/>
</dbReference>
<sequence length="219" mass="25095">MMQQITGNIEIRNEQPSDYRTVEELTRKAFWNVYIPGCYEHYLVHTMRDHPDFVPELAFVLTVDGAIVGDVMFTKAKLTDENDEIKQVLTLGPIAIHPDYQHMGLGKKLIAHSLERAKHLGFDTVVLMGDPQNYVGAGFKSAMRYDVSIGRHQYMTALLLKELQPHCLAGHAWHFHSSPIMDVDPAVADEFDQTFEPLEKKWQPSQETFYIISRSFMAQ</sequence>
<dbReference type="EMBL" id="AYYR01000022">
    <property type="protein sequence ID" value="KRM76652.1"/>
    <property type="molecule type" value="Genomic_DNA"/>
</dbReference>
<dbReference type="PANTHER" id="PTHR43617:SF2">
    <property type="entry name" value="UPF0039 PROTEIN SLL0451"/>
    <property type="match status" value="1"/>
</dbReference>
<reference evidence="2 3" key="1">
    <citation type="journal article" date="2015" name="Genome Announc.">
        <title>Expanding the biotechnology potential of lactobacilli through comparative genomics of 213 strains and associated genera.</title>
        <authorList>
            <person name="Sun Z."/>
            <person name="Harris H.M."/>
            <person name="McCann A."/>
            <person name="Guo C."/>
            <person name="Argimon S."/>
            <person name="Zhang W."/>
            <person name="Yang X."/>
            <person name="Jeffery I.B."/>
            <person name="Cooney J.C."/>
            <person name="Kagawa T.F."/>
            <person name="Liu W."/>
            <person name="Song Y."/>
            <person name="Salvetti E."/>
            <person name="Wrobel A."/>
            <person name="Rasinkangas P."/>
            <person name="Parkhill J."/>
            <person name="Rea M.C."/>
            <person name="O'Sullivan O."/>
            <person name="Ritari J."/>
            <person name="Douillard F.P."/>
            <person name="Paul Ross R."/>
            <person name="Yang R."/>
            <person name="Briner A.E."/>
            <person name="Felis G.E."/>
            <person name="de Vos W.M."/>
            <person name="Barrangou R."/>
            <person name="Klaenhammer T.R."/>
            <person name="Caufield P.W."/>
            <person name="Cui Y."/>
            <person name="Zhang H."/>
            <person name="O'Toole P.W."/>
        </authorList>
    </citation>
    <scope>NUCLEOTIDE SEQUENCE [LARGE SCALE GENOMIC DNA]</scope>
    <source>
        <strain evidence="2 3">DSM 20515</strain>
    </source>
</reference>
<dbReference type="Proteomes" id="UP000051845">
    <property type="component" value="Unassembled WGS sequence"/>
</dbReference>
<evidence type="ECO:0000313" key="3">
    <source>
        <dbReference type="Proteomes" id="UP000051845"/>
    </source>
</evidence>
<feature type="domain" description="N-acetyltransferase" evidence="1">
    <location>
        <begin position="9"/>
        <end position="160"/>
    </location>
</feature>
<dbReference type="SUPFAM" id="SSF55729">
    <property type="entry name" value="Acyl-CoA N-acyltransferases (Nat)"/>
    <property type="match status" value="1"/>
</dbReference>
<dbReference type="PROSITE" id="PS51186">
    <property type="entry name" value="GNAT"/>
    <property type="match status" value="1"/>
</dbReference>
<dbReference type="PANTHER" id="PTHR43617">
    <property type="entry name" value="L-AMINO ACID N-ACETYLTRANSFERASE"/>
    <property type="match status" value="1"/>
</dbReference>
<dbReference type="CDD" id="cd04301">
    <property type="entry name" value="NAT_SF"/>
    <property type="match status" value="1"/>
</dbReference>
<gene>
    <name evidence="2" type="ORF">FC82_GL001133</name>
</gene>
<name>A0A0R2BM99_SECCO</name>
<evidence type="ECO:0000259" key="1">
    <source>
        <dbReference type="PROSITE" id="PS51186"/>
    </source>
</evidence>
<dbReference type="PATRIC" id="fig|1423733.4.peg.1196"/>
<dbReference type="InterPro" id="IPR016181">
    <property type="entry name" value="Acyl_CoA_acyltransferase"/>
</dbReference>